<dbReference type="Proteomes" id="UP001207930">
    <property type="component" value="Unassembled WGS sequence"/>
</dbReference>
<dbReference type="InterPro" id="IPR023116">
    <property type="entry name" value="Phosphonoacetate_hydro_insert"/>
</dbReference>
<keyword evidence="1" id="KW-0378">Hydrolase</keyword>
<organism evidence="1 2">
    <name type="scientific">Luteolibacter flavescens</name>
    <dbReference type="NCBI Taxonomy" id="1859460"/>
    <lineage>
        <taxon>Bacteria</taxon>
        <taxon>Pseudomonadati</taxon>
        <taxon>Verrucomicrobiota</taxon>
        <taxon>Verrucomicrobiia</taxon>
        <taxon>Verrucomicrobiales</taxon>
        <taxon>Verrucomicrobiaceae</taxon>
        <taxon>Luteolibacter</taxon>
    </lineage>
</organism>
<dbReference type="EMBL" id="JAPDDS010000004">
    <property type="protein sequence ID" value="MCW1884889.1"/>
    <property type="molecule type" value="Genomic_DNA"/>
</dbReference>
<dbReference type="Gene3D" id="3.40.720.10">
    <property type="entry name" value="Alkaline Phosphatase, subunit A"/>
    <property type="match status" value="1"/>
</dbReference>
<dbReference type="Gene3D" id="3.30.1360.110">
    <property type="entry name" value="Domain 2, Phosphonoacetate Hydrolase"/>
    <property type="match status" value="1"/>
</dbReference>
<name>A0ABT3FMU2_9BACT</name>
<proteinExistence type="predicted"/>
<keyword evidence="2" id="KW-1185">Reference proteome</keyword>
<dbReference type="InterPro" id="IPR017850">
    <property type="entry name" value="Alkaline_phosphatase_core_sf"/>
</dbReference>
<accession>A0ABT3FMU2</accession>
<dbReference type="EC" id="3.11.1.2" evidence="1"/>
<reference evidence="1 2" key="1">
    <citation type="submission" date="2022-10" db="EMBL/GenBank/DDBJ databases">
        <title>Luteolibacter flavescens strain MCCC 1K03193, whole genome shotgun sequencing project.</title>
        <authorList>
            <person name="Zhao G."/>
            <person name="Shen L."/>
        </authorList>
    </citation>
    <scope>NUCLEOTIDE SEQUENCE [LARGE SCALE GENOMIC DNA]</scope>
    <source>
        <strain evidence="1 2">MCCC 1K03193</strain>
    </source>
</reference>
<dbReference type="CDD" id="cd16018">
    <property type="entry name" value="Enpp"/>
    <property type="match status" value="1"/>
</dbReference>
<dbReference type="Pfam" id="PF01663">
    <property type="entry name" value="Phosphodiest"/>
    <property type="match status" value="1"/>
</dbReference>
<comment type="caution">
    <text evidence="1">The sequence shown here is derived from an EMBL/GenBank/DDBJ whole genome shotgun (WGS) entry which is preliminary data.</text>
</comment>
<dbReference type="InterPro" id="IPR012710">
    <property type="entry name" value="Phosphonoacetate_hydro"/>
</dbReference>
<dbReference type="PANTHER" id="PTHR10151">
    <property type="entry name" value="ECTONUCLEOTIDE PYROPHOSPHATASE/PHOSPHODIESTERASE"/>
    <property type="match status" value="1"/>
</dbReference>
<protein>
    <submittedName>
        <fullName evidence="1">Phosphonoacetate hydrolase</fullName>
        <ecNumber evidence="1">3.11.1.2</ecNumber>
    </submittedName>
</protein>
<dbReference type="SUPFAM" id="SSF53649">
    <property type="entry name" value="Alkaline phosphatase-like"/>
    <property type="match status" value="1"/>
</dbReference>
<dbReference type="RefSeq" id="WP_264500846.1">
    <property type="nucleotide sequence ID" value="NZ_JAPDDS010000004.1"/>
</dbReference>
<gene>
    <name evidence="1" type="primary">phnA</name>
    <name evidence="1" type="ORF">OKA04_09125</name>
</gene>
<dbReference type="PANTHER" id="PTHR10151:SF120">
    <property type="entry name" value="BIS(5'-ADENOSYL)-TRIPHOSPHATASE"/>
    <property type="match status" value="1"/>
</dbReference>
<evidence type="ECO:0000313" key="2">
    <source>
        <dbReference type="Proteomes" id="UP001207930"/>
    </source>
</evidence>
<evidence type="ECO:0000313" key="1">
    <source>
        <dbReference type="EMBL" id="MCW1884889.1"/>
    </source>
</evidence>
<sequence length="410" mass="44250">MTPTFEANGRTYPLPANPIAVICLDGCADEYLSTAIAHGKMPRLAAMARDGWRGIVRGALPSFTNVNNTCIVTGVTPRVHGICGNFFLNPETGEEVMMNGPEYRRCGTLLTAAADAGRKVAFITAKEKLRTVLGDGVVERGGIVFSSEKVDEARKETHGIDDATSIIGKPRPEIYSGDASIYVLEAGAALAEQGVADFLYLSTTDFMQHKHGPEAPEILDFHARIDAAIGRLLDAGCTVALTADHGMNAKNDAEGNPKVIFVESLLREKFGDGLRVICPITDPYVVHHGALGSLVMVHLDDASRRAEIAEYLFAQDGITEVLTREQAVDKLELAPDRIGDLVVLSGRDVVVGKSAEHHDLSVLHGGLRSHGGRYEELVPLVISKPLTPELKRLAEGDPRNFDVFHFACHV</sequence>
<dbReference type="GO" id="GO:0047400">
    <property type="term" value="F:phosphonoacetate hydrolase activity"/>
    <property type="evidence" value="ECO:0007669"/>
    <property type="project" value="UniProtKB-EC"/>
</dbReference>
<dbReference type="InterPro" id="IPR002591">
    <property type="entry name" value="Phosphodiest/P_Trfase"/>
</dbReference>
<dbReference type="NCBIfam" id="TIGR02335">
    <property type="entry name" value="hydr_PhnA"/>
    <property type="match status" value="1"/>
</dbReference>